<feature type="region of interest" description="Disordered" evidence="1">
    <location>
        <begin position="23"/>
        <end position="89"/>
    </location>
</feature>
<dbReference type="AlphaFoldDB" id="A0A8H6KX65"/>
<evidence type="ECO:0000313" key="2">
    <source>
        <dbReference type="EMBL" id="KAF6838896.1"/>
    </source>
</evidence>
<name>A0A8H6KX65_9PEZI</name>
<feature type="compositionally biased region" description="Polar residues" evidence="1">
    <location>
        <begin position="53"/>
        <end position="62"/>
    </location>
</feature>
<feature type="compositionally biased region" description="Low complexity" evidence="1">
    <location>
        <begin position="73"/>
        <end position="83"/>
    </location>
</feature>
<proteinExistence type="predicted"/>
<keyword evidence="3" id="KW-1185">Reference proteome</keyword>
<organism evidence="2 3">
    <name type="scientific">Colletotrichum plurivorum</name>
    <dbReference type="NCBI Taxonomy" id="2175906"/>
    <lineage>
        <taxon>Eukaryota</taxon>
        <taxon>Fungi</taxon>
        <taxon>Dikarya</taxon>
        <taxon>Ascomycota</taxon>
        <taxon>Pezizomycotina</taxon>
        <taxon>Sordariomycetes</taxon>
        <taxon>Hypocreomycetidae</taxon>
        <taxon>Glomerellales</taxon>
        <taxon>Glomerellaceae</taxon>
        <taxon>Colletotrichum</taxon>
        <taxon>Colletotrichum orchidearum species complex</taxon>
    </lineage>
</organism>
<evidence type="ECO:0000313" key="3">
    <source>
        <dbReference type="Proteomes" id="UP000654918"/>
    </source>
</evidence>
<dbReference type="Proteomes" id="UP000654918">
    <property type="component" value="Unassembled WGS sequence"/>
</dbReference>
<dbReference type="EMBL" id="WIGO01000016">
    <property type="protein sequence ID" value="KAF6838896.1"/>
    <property type="molecule type" value="Genomic_DNA"/>
</dbReference>
<reference evidence="2" key="1">
    <citation type="journal article" date="2020" name="Phytopathology">
        <title>Genome Sequence Resources of Colletotrichum truncatum, C. plurivorum, C. musicola, and C. sojae: Four Species Pathogenic to Soybean (Glycine max).</title>
        <authorList>
            <person name="Rogerio F."/>
            <person name="Boufleur T.R."/>
            <person name="Ciampi-Guillardi M."/>
            <person name="Sukno S.A."/>
            <person name="Thon M.R."/>
            <person name="Massola Junior N.S."/>
            <person name="Baroncelli R."/>
        </authorList>
    </citation>
    <scope>NUCLEOTIDE SEQUENCE</scope>
    <source>
        <strain evidence="2">LFN00145</strain>
    </source>
</reference>
<protein>
    <submittedName>
        <fullName evidence="2">Uncharacterized protein</fullName>
    </submittedName>
</protein>
<sequence>MDGCTALLQPCDPSAVNEIVAGKHLDPTLPPTHGAKMNRDQGSNVRKGKSMSARASQRSLKLTNPRWRYKARSLSPSSSPSLSNHDGLSGGAHHIVPARVISAFVRACIIPGPAIRIYGVQ</sequence>
<accession>A0A8H6KX65</accession>
<evidence type="ECO:0000256" key="1">
    <source>
        <dbReference type="SAM" id="MobiDB-lite"/>
    </source>
</evidence>
<gene>
    <name evidence="2" type="ORF">CPLU01_02166</name>
</gene>
<comment type="caution">
    <text evidence="2">The sequence shown here is derived from an EMBL/GenBank/DDBJ whole genome shotgun (WGS) entry which is preliminary data.</text>
</comment>